<feature type="transmembrane region" description="Helical" evidence="2">
    <location>
        <begin position="509"/>
        <end position="531"/>
    </location>
</feature>
<feature type="transmembrane region" description="Helical" evidence="2">
    <location>
        <begin position="224"/>
        <end position="250"/>
    </location>
</feature>
<reference evidence="3 4" key="1">
    <citation type="submission" date="2015-12" db="EMBL/GenBank/DDBJ databases">
        <title>The genome of Folsomia candida.</title>
        <authorList>
            <person name="Faddeeva A."/>
            <person name="Derks M.F."/>
            <person name="Anvar Y."/>
            <person name="Smit S."/>
            <person name="Van Straalen N."/>
            <person name="Roelofs D."/>
        </authorList>
    </citation>
    <scope>NUCLEOTIDE SEQUENCE [LARGE SCALE GENOMIC DNA]</scope>
    <source>
        <strain evidence="3 4">VU population</strain>
        <tissue evidence="3">Whole body</tissue>
    </source>
</reference>
<feature type="region of interest" description="Disordered" evidence="1">
    <location>
        <begin position="321"/>
        <end position="349"/>
    </location>
</feature>
<name>A0A226E6V2_FOLCA</name>
<dbReference type="AlphaFoldDB" id="A0A226E6V2"/>
<dbReference type="CDD" id="cd06174">
    <property type="entry name" value="MFS"/>
    <property type="match status" value="1"/>
</dbReference>
<evidence type="ECO:0000256" key="1">
    <source>
        <dbReference type="SAM" id="MobiDB-lite"/>
    </source>
</evidence>
<feature type="transmembrane region" description="Helical" evidence="2">
    <location>
        <begin position="142"/>
        <end position="162"/>
    </location>
</feature>
<dbReference type="InterPro" id="IPR027197">
    <property type="entry name" value="SLC43A3"/>
</dbReference>
<feature type="transmembrane region" description="Helical" evidence="2">
    <location>
        <begin position="7"/>
        <end position="27"/>
    </location>
</feature>
<dbReference type="GO" id="GO:0022857">
    <property type="term" value="F:transmembrane transporter activity"/>
    <property type="evidence" value="ECO:0007669"/>
    <property type="project" value="InterPro"/>
</dbReference>
<organism evidence="3 4">
    <name type="scientific">Folsomia candida</name>
    <name type="common">Springtail</name>
    <dbReference type="NCBI Taxonomy" id="158441"/>
    <lineage>
        <taxon>Eukaryota</taxon>
        <taxon>Metazoa</taxon>
        <taxon>Ecdysozoa</taxon>
        <taxon>Arthropoda</taxon>
        <taxon>Hexapoda</taxon>
        <taxon>Collembola</taxon>
        <taxon>Entomobryomorpha</taxon>
        <taxon>Isotomoidea</taxon>
        <taxon>Isotomidae</taxon>
        <taxon>Proisotominae</taxon>
        <taxon>Folsomia</taxon>
    </lineage>
</organism>
<proteinExistence type="predicted"/>
<feature type="transmembrane region" description="Helical" evidence="2">
    <location>
        <begin position="543"/>
        <end position="561"/>
    </location>
</feature>
<feature type="transmembrane region" description="Helical" evidence="2">
    <location>
        <begin position="369"/>
        <end position="390"/>
    </location>
</feature>
<dbReference type="EMBL" id="LNIX01000006">
    <property type="protein sequence ID" value="OXA52591.1"/>
    <property type="molecule type" value="Genomic_DNA"/>
</dbReference>
<feature type="transmembrane region" description="Helical" evidence="2">
    <location>
        <begin position="406"/>
        <end position="429"/>
    </location>
</feature>
<dbReference type="Gene3D" id="1.20.1250.20">
    <property type="entry name" value="MFS general substrate transporter like domains"/>
    <property type="match status" value="1"/>
</dbReference>
<feature type="transmembrane region" description="Helical" evidence="2">
    <location>
        <begin position="476"/>
        <end position="497"/>
    </location>
</feature>
<accession>A0A226E6V2</accession>
<keyword evidence="2" id="KW-0472">Membrane</keyword>
<keyword evidence="4" id="KW-1185">Reference proteome</keyword>
<keyword evidence="2" id="KW-0812">Transmembrane</keyword>
<evidence type="ECO:0000256" key="2">
    <source>
        <dbReference type="SAM" id="Phobius"/>
    </source>
</evidence>
<dbReference type="InterPro" id="IPR011701">
    <property type="entry name" value="MFS"/>
</dbReference>
<dbReference type="SUPFAM" id="SSF103473">
    <property type="entry name" value="MFS general substrate transporter"/>
    <property type="match status" value="1"/>
</dbReference>
<evidence type="ECO:0000313" key="3">
    <source>
        <dbReference type="EMBL" id="OXA52591.1"/>
    </source>
</evidence>
<dbReference type="Proteomes" id="UP000198287">
    <property type="component" value="Unassembled WGS sequence"/>
</dbReference>
<feature type="transmembrane region" description="Helical" evidence="2">
    <location>
        <begin position="450"/>
        <end position="470"/>
    </location>
</feature>
<gene>
    <name evidence="3" type="ORF">Fcan01_12334</name>
</gene>
<dbReference type="OrthoDB" id="6341381at2759"/>
<dbReference type="Pfam" id="PF07690">
    <property type="entry name" value="MFS_1"/>
    <property type="match status" value="1"/>
</dbReference>
<feature type="transmembrane region" description="Helical" evidence="2">
    <location>
        <begin position="194"/>
        <end position="212"/>
    </location>
</feature>
<evidence type="ECO:0000313" key="4">
    <source>
        <dbReference type="Proteomes" id="UP000198287"/>
    </source>
</evidence>
<keyword evidence="2" id="KW-1133">Transmembrane helix</keyword>
<comment type="caution">
    <text evidence="3">The sequence shown here is derived from an EMBL/GenBank/DDBJ whole genome shotgun (WGS) entry which is preliminary data.</text>
</comment>
<dbReference type="PANTHER" id="PTHR20765">
    <property type="entry name" value="SOLUTE CARRIER FAMILY 43 MEMBER 3-RELATED"/>
    <property type="match status" value="1"/>
</dbReference>
<protein>
    <submittedName>
        <fullName evidence="3">Large neutral amino acids transporter small subunit 4</fullName>
    </submittedName>
</protein>
<feature type="transmembrane region" description="Helical" evidence="2">
    <location>
        <begin position="169"/>
        <end position="188"/>
    </location>
</feature>
<dbReference type="InterPro" id="IPR036259">
    <property type="entry name" value="MFS_trans_sf"/>
</dbReference>
<dbReference type="OMA" id="GCFIMGQ"/>
<dbReference type="PANTHER" id="PTHR20765:SF1">
    <property type="entry name" value="EQUILIBRATIVE NUCLEOBASE TRANSPORTER 1"/>
    <property type="match status" value="1"/>
</dbReference>
<feature type="transmembrane region" description="Helical" evidence="2">
    <location>
        <begin position="256"/>
        <end position="276"/>
    </location>
</feature>
<sequence length="579" mass="65291">MKFWRRLSIVIIGFVESLLFSGCLFGWPSLMYVLQQEGVYSHLCIDVNDGIGSVTHSPPDLITSWIIPTTSLPENLFQSAYDDDDQNINDTNGSEPITSDAKSFEQNENQTIFEGKGRHDEIQSKDERTVKNCKEQDVQMTFIYTVAAVSYGLTSILIGFSLDILGLWFTRIGGCIMTSGGFFFLAFTTEASSWLLWPALILIALGTSQLRLSSFQFANLWPEYRTTILILYSSAYSVSTTLFLLIQIAYVGSIPYKTIGLALAAISLLTFPPTLIMPRMKIEPQKQKEKVAKGKVSKENDDDEIKLNRASTEDNVPRILRNKDDDSKLMNPFDEPDSGGEKMRNKKKPISEDVPLSTSIFTLSAGLHVFWQWITFFLVLFYSSTFMLWIQMTTKNAKMIEHYNKISGVCALIAPIFIPLAGLVTDWQIRRAAKNEDREERLALTMQAPALTKGIASLFVMATMICKVYFSPAAIYTSMILIAVSRPFIVGSCTSYLQIRFHPSHFNRLNGIFTTIVSIMSLVQFPIILWMKQSSDSFVHAQLFLMGLLILAFSSPGHMMIKSVARRYARAQLKFRTDV</sequence>